<keyword evidence="3" id="KW-1185">Reference proteome</keyword>
<dbReference type="EMBL" id="JADBED010000001">
    <property type="protein sequence ID" value="MBE1524030.1"/>
    <property type="molecule type" value="Genomic_DNA"/>
</dbReference>
<organism evidence="2 3">
    <name type="scientific">Nesterenkonia lutea</name>
    <dbReference type="NCBI Taxonomy" id="272919"/>
    <lineage>
        <taxon>Bacteria</taxon>
        <taxon>Bacillati</taxon>
        <taxon>Actinomycetota</taxon>
        <taxon>Actinomycetes</taxon>
        <taxon>Micrococcales</taxon>
        <taxon>Micrococcaceae</taxon>
        <taxon>Nesterenkonia</taxon>
    </lineage>
</organism>
<evidence type="ECO:0000256" key="1">
    <source>
        <dbReference type="SAM" id="Phobius"/>
    </source>
</evidence>
<feature type="transmembrane region" description="Helical" evidence="1">
    <location>
        <begin position="35"/>
        <end position="53"/>
    </location>
</feature>
<keyword evidence="1" id="KW-1133">Transmembrane helix</keyword>
<protein>
    <submittedName>
        <fullName evidence="2">Threonine/homoserine efflux transporter RhtA</fullName>
    </submittedName>
</protein>
<dbReference type="Proteomes" id="UP000643525">
    <property type="component" value="Unassembled WGS sequence"/>
</dbReference>
<sequence length="79" mass="8222">MPGVQGTAVATLISSAVMVPISVVILWEVALPPEAYVYAAVAGLLATAVRYALDLIVLRHVTPLMFGLGMSLNPLFAAV</sequence>
<evidence type="ECO:0000313" key="3">
    <source>
        <dbReference type="Proteomes" id="UP000643525"/>
    </source>
</evidence>
<name>A0ABR9JDM3_9MICC</name>
<evidence type="ECO:0000313" key="2">
    <source>
        <dbReference type="EMBL" id="MBE1524030.1"/>
    </source>
</evidence>
<gene>
    <name evidence="2" type="ORF">H4W27_001148</name>
</gene>
<comment type="caution">
    <text evidence="2">The sequence shown here is derived from an EMBL/GenBank/DDBJ whole genome shotgun (WGS) entry which is preliminary data.</text>
</comment>
<accession>A0ABR9JDM3</accession>
<keyword evidence="1" id="KW-0472">Membrane</keyword>
<keyword evidence="1" id="KW-0812">Transmembrane</keyword>
<feature type="transmembrane region" description="Helical" evidence="1">
    <location>
        <begin position="7"/>
        <end position="29"/>
    </location>
</feature>
<proteinExistence type="predicted"/>
<reference evidence="2 3" key="1">
    <citation type="submission" date="2020-10" db="EMBL/GenBank/DDBJ databases">
        <title>Sequencing the genomes of 1000 actinobacteria strains.</title>
        <authorList>
            <person name="Klenk H.-P."/>
        </authorList>
    </citation>
    <scope>NUCLEOTIDE SEQUENCE [LARGE SCALE GENOMIC DNA]</scope>
    <source>
        <strain evidence="2 3">DSM 15666</strain>
    </source>
</reference>